<gene>
    <name evidence="2" type="ORF">ACFONA_18190</name>
</gene>
<dbReference type="RefSeq" id="WP_261294472.1">
    <property type="nucleotide sequence ID" value="NZ_JANQBK010000008.1"/>
</dbReference>
<feature type="domain" description="DUF6894" evidence="1">
    <location>
        <begin position="3"/>
        <end position="70"/>
    </location>
</feature>
<evidence type="ECO:0000313" key="3">
    <source>
        <dbReference type="Proteomes" id="UP001595713"/>
    </source>
</evidence>
<dbReference type="Pfam" id="PF21834">
    <property type="entry name" value="DUF6894"/>
    <property type="match status" value="1"/>
</dbReference>
<dbReference type="Proteomes" id="UP001595713">
    <property type="component" value="Unassembled WGS sequence"/>
</dbReference>
<evidence type="ECO:0000313" key="2">
    <source>
        <dbReference type="EMBL" id="MFC3582105.1"/>
    </source>
</evidence>
<protein>
    <submittedName>
        <fullName evidence="2">DUF6894 family protein</fullName>
    </submittedName>
</protein>
<sequence length="82" mass="9222">MPLFHFNLADHVREPDIEGTELCDIAAARVEAIVFAGEYLRDNPAIINDGRDFRVEVTDDGGMPLFTVRLEMIEEQGSVVHH</sequence>
<evidence type="ECO:0000259" key="1">
    <source>
        <dbReference type="Pfam" id="PF21834"/>
    </source>
</evidence>
<name>A0ABV7T167_9SPHN</name>
<reference evidence="3" key="1">
    <citation type="journal article" date="2019" name="Int. J. Syst. Evol. Microbiol.">
        <title>The Global Catalogue of Microorganisms (GCM) 10K type strain sequencing project: providing services to taxonomists for standard genome sequencing and annotation.</title>
        <authorList>
            <consortium name="The Broad Institute Genomics Platform"/>
            <consortium name="The Broad Institute Genome Sequencing Center for Infectious Disease"/>
            <person name="Wu L."/>
            <person name="Ma J."/>
        </authorList>
    </citation>
    <scope>NUCLEOTIDE SEQUENCE [LARGE SCALE GENOMIC DNA]</scope>
    <source>
        <strain evidence="3">KCTC 42739</strain>
    </source>
</reference>
<comment type="caution">
    <text evidence="2">The sequence shown here is derived from an EMBL/GenBank/DDBJ whole genome shotgun (WGS) entry which is preliminary data.</text>
</comment>
<accession>A0ABV7T167</accession>
<dbReference type="EMBL" id="JBHRXP010000009">
    <property type="protein sequence ID" value="MFC3582105.1"/>
    <property type="molecule type" value="Genomic_DNA"/>
</dbReference>
<keyword evidence="3" id="KW-1185">Reference proteome</keyword>
<organism evidence="2 3">
    <name type="scientific">Sphingomonas hylomeconis</name>
    <dbReference type="NCBI Taxonomy" id="1395958"/>
    <lineage>
        <taxon>Bacteria</taxon>
        <taxon>Pseudomonadati</taxon>
        <taxon>Pseudomonadota</taxon>
        <taxon>Alphaproteobacteria</taxon>
        <taxon>Sphingomonadales</taxon>
        <taxon>Sphingomonadaceae</taxon>
        <taxon>Sphingomonas</taxon>
    </lineage>
</organism>
<dbReference type="InterPro" id="IPR054189">
    <property type="entry name" value="DUF6894"/>
</dbReference>
<proteinExistence type="predicted"/>